<dbReference type="InterPro" id="IPR017911">
    <property type="entry name" value="MacB-like_ATP-bd"/>
</dbReference>
<protein>
    <recommendedName>
        <fullName evidence="5">ABC transporter domain-containing protein</fullName>
    </recommendedName>
</protein>
<dbReference type="eggNOG" id="KOG0055">
    <property type="taxonomic scope" value="Eukaryota"/>
</dbReference>
<dbReference type="InterPro" id="IPR027417">
    <property type="entry name" value="P-loop_NTPase"/>
</dbReference>
<dbReference type="AlphaFoldDB" id="A0A0L0S2Q4"/>
<dbReference type="InterPro" id="IPR003593">
    <property type="entry name" value="AAA+_ATPase"/>
</dbReference>
<keyword evidence="7" id="KW-1185">Reference proteome</keyword>
<evidence type="ECO:0000313" key="6">
    <source>
        <dbReference type="EMBL" id="KNE56818.1"/>
    </source>
</evidence>
<dbReference type="Gene3D" id="3.40.50.300">
    <property type="entry name" value="P-loop containing nucleotide triphosphate hydrolases"/>
    <property type="match status" value="1"/>
</dbReference>
<dbReference type="GO" id="GO:0098796">
    <property type="term" value="C:membrane protein complex"/>
    <property type="evidence" value="ECO:0007669"/>
    <property type="project" value="UniProtKB-ARBA"/>
</dbReference>
<dbReference type="InterPro" id="IPR017871">
    <property type="entry name" value="ABC_transporter-like_CS"/>
</dbReference>
<dbReference type="STRING" id="578462.A0A0L0S2Q4"/>
<feature type="non-terminal residue" evidence="6">
    <location>
        <position position="1"/>
    </location>
</feature>
<dbReference type="GO" id="GO:0005886">
    <property type="term" value="C:plasma membrane"/>
    <property type="evidence" value="ECO:0007669"/>
    <property type="project" value="TreeGrafter"/>
</dbReference>
<dbReference type="GO" id="GO:0022857">
    <property type="term" value="F:transmembrane transporter activity"/>
    <property type="evidence" value="ECO:0007669"/>
    <property type="project" value="TreeGrafter"/>
</dbReference>
<keyword evidence="3" id="KW-0067">ATP-binding</keyword>
<feature type="region of interest" description="Disordered" evidence="4">
    <location>
        <begin position="312"/>
        <end position="335"/>
    </location>
</feature>
<feature type="compositionally biased region" description="Low complexity" evidence="4">
    <location>
        <begin position="316"/>
        <end position="327"/>
    </location>
</feature>
<evidence type="ECO:0000256" key="4">
    <source>
        <dbReference type="SAM" id="MobiDB-lite"/>
    </source>
</evidence>
<dbReference type="GO" id="GO:0016887">
    <property type="term" value="F:ATP hydrolysis activity"/>
    <property type="evidence" value="ECO:0007669"/>
    <property type="project" value="InterPro"/>
</dbReference>
<keyword evidence="2" id="KW-0547">Nucleotide-binding</keyword>
<evidence type="ECO:0000256" key="3">
    <source>
        <dbReference type="ARBA" id="ARBA00022840"/>
    </source>
</evidence>
<feature type="compositionally biased region" description="Polar residues" evidence="4">
    <location>
        <begin position="30"/>
        <end position="42"/>
    </location>
</feature>
<reference evidence="6 7" key="1">
    <citation type="submission" date="2009-11" db="EMBL/GenBank/DDBJ databases">
        <title>Annotation of Allomyces macrogynus ATCC 38327.</title>
        <authorList>
            <consortium name="The Broad Institute Genome Sequencing Platform"/>
            <person name="Russ C."/>
            <person name="Cuomo C."/>
            <person name="Burger G."/>
            <person name="Gray M.W."/>
            <person name="Holland P.W.H."/>
            <person name="King N."/>
            <person name="Lang F.B.F."/>
            <person name="Roger A.J."/>
            <person name="Ruiz-Trillo I."/>
            <person name="Young S.K."/>
            <person name="Zeng Q."/>
            <person name="Gargeya S."/>
            <person name="Fitzgerald M."/>
            <person name="Haas B."/>
            <person name="Abouelleil A."/>
            <person name="Alvarado L."/>
            <person name="Arachchi H.M."/>
            <person name="Berlin A."/>
            <person name="Chapman S.B."/>
            <person name="Gearin G."/>
            <person name="Goldberg J."/>
            <person name="Griggs A."/>
            <person name="Gujja S."/>
            <person name="Hansen M."/>
            <person name="Heiman D."/>
            <person name="Howarth C."/>
            <person name="Larimer J."/>
            <person name="Lui A."/>
            <person name="MacDonald P.J.P."/>
            <person name="McCowen C."/>
            <person name="Montmayeur A."/>
            <person name="Murphy C."/>
            <person name="Neiman D."/>
            <person name="Pearson M."/>
            <person name="Priest M."/>
            <person name="Roberts A."/>
            <person name="Saif S."/>
            <person name="Shea T."/>
            <person name="Sisk P."/>
            <person name="Stolte C."/>
            <person name="Sykes S."/>
            <person name="Wortman J."/>
            <person name="Nusbaum C."/>
            <person name="Birren B."/>
        </authorList>
    </citation>
    <scope>NUCLEOTIDE SEQUENCE [LARGE SCALE GENOMIC DNA]</scope>
    <source>
        <strain evidence="6 7">ATCC 38327</strain>
    </source>
</reference>
<evidence type="ECO:0000256" key="1">
    <source>
        <dbReference type="ARBA" id="ARBA00022448"/>
    </source>
</evidence>
<keyword evidence="1" id="KW-0813">Transport</keyword>
<dbReference type="GO" id="GO:0005524">
    <property type="term" value="F:ATP binding"/>
    <property type="evidence" value="ECO:0007669"/>
    <property type="project" value="UniProtKB-KW"/>
</dbReference>
<organism evidence="6 7">
    <name type="scientific">Allomyces macrogynus (strain ATCC 38327)</name>
    <name type="common">Allomyces javanicus var. macrogynus</name>
    <dbReference type="NCBI Taxonomy" id="578462"/>
    <lineage>
        <taxon>Eukaryota</taxon>
        <taxon>Fungi</taxon>
        <taxon>Fungi incertae sedis</taxon>
        <taxon>Blastocladiomycota</taxon>
        <taxon>Blastocladiomycetes</taxon>
        <taxon>Blastocladiales</taxon>
        <taxon>Blastocladiaceae</taxon>
        <taxon>Allomyces</taxon>
    </lineage>
</organism>
<evidence type="ECO:0000313" key="7">
    <source>
        <dbReference type="Proteomes" id="UP000054350"/>
    </source>
</evidence>
<evidence type="ECO:0000256" key="2">
    <source>
        <dbReference type="ARBA" id="ARBA00022741"/>
    </source>
</evidence>
<dbReference type="VEuPathDB" id="FungiDB:AMAG_02592"/>
<dbReference type="PANTHER" id="PTHR24220:SF688">
    <property type="entry name" value="ABC TRANSPORTER H FAMILY MEMBER 2"/>
    <property type="match status" value="1"/>
</dbReference>
<gene>
    <name evidence="6" type="ORF">AMAG_02592</name>
</gene>
<name>A0A0L0S2Q4_ALLM3</name>
<dbReference type="Pfam" id="PF00005">
    <property type="entry name" value="ABC_tran"/>
    <property type="match status" value="1"/>
</dbReference>
<dbReference type="Proteomes" id="UP000054350">
    <property type="component" value="Unassembled WGS sequence"/>
</dbReference>
<dbReference type="InterPro" id="IPR015854">
    <property type="entry name" value="ABC_transpr_LolD-like"/>
</dbReference>
<proteinExistence type="predicted"/>
<dbReference type="PROSITE" id="PS00211">
    <property type="entry name" value="ABC_TRANSPORTER_1"/>
    <property type="match status" value="1"/>
</dbReference>
<dbReference type="FunFam" id="3.40.50.300:FF:000032">
    <property type="entry name" value="Export ABC transporter ATP-binding protein"/>
    <property type="match status" value="1"/>
</dbReference>
<reference evidence="7" key="2">
    <citation type="submission" date="2009-11" db="EMBL/GenBank/DDBJ databases">
        <title>The Genome Sequence of Allomyces macrogynus strain ATCC 38327.</title>
        <authorList>
            <consortium name="The Broad Institute Genome Sequencing Platform"/>
            <person name="Russ C."/>
            <person name="Cuomo C."/>
            <person name="Shea T."/>
            <person name="Young S.K."/>
            <person name="Zeng Q."/>
            <person name="Koehrsen M."/>
            <person name="Haas B."/>
            <person name="Borodovsky M."/>
            <person name="Guigo R."/>
            <person name="Alvarado L."/>
            <person name="Berlin A."/>
            <person name="Borenstein D."/>
            <person name="Chen Z."/>
            <person name="Engels R."/>
            <person name="Freedman E."/>
            <person name="Gellesch M."/>
            <person name="Goldberg J."/>
            <person name="Griggs A."/>
            <person name="Gujja S."/>
            <person name="Heiman D."/>
            <person name="Hepburn T."/>
            <person name="Howarth C."/>
            <person name="Jen D."/>
            <person name="Larson L."/>
            <person name="Lewis B."/>
            <person name="Mehta T."/>
            <person name="Park D."/>
            <person name="Pearson M."/>
            <person name="Roberts A."/>
            <person name="Saif S."/>
            <person name="Shenoy N."/>
            <person name="Sisk P."/>
            <person name="Stolte C."/>
            <person name="Sykes S."/>
            <person name="Walk T."/>
            <person name="White J."/>
            <person name="Yandava C."/>
            <person name="Burger G."/>
            <person name="Gray M.W."/>
            <person name="Holland P.W.H."/>
            <person name="King N."/>
            <person name="Lang F.B.F."/>
            <person name="Roger A.J."/>
            <person name="Ruiz-Trillo I."/>
            <person name="Lander E."/>
            <person name="Nusbaum C."/>
        </authorList>
    </citation>
    <scope>NUCLEOTIDE SEQUENCE [LARGE SCALE GENOMIC DNA]</scope>
    <source>
        <strain evidence="7">ATCC 38327</strain>
    </source>
</reference>
<sequence length="409" mass="42893">MDHIELNIRDDALPAMTDGSQSADTRRTANDNSSSLTASTSRAGGADPASHGHAAVHDASPAPNTVVELKNIHKTYLLGVEGVPVLRGVSLTVAKGEWVAVYGTSGGGKTSLLNIIGTIDKPTKGELSICGIVINANTTDDTLAALRLHKLGFIFQAFNLLSSMTARENVELPMTLQGLHSAAQRRDLATRALNRVGLGHRLDRFPAQLSGGEQQRVTIARALANQPEILLADEPTGDLDSANTNRVMDLLYRLNVEQKMTVIMVTHDPALKHYCSRVVYMRDGRVARQETVDPAARARALAGLAAKLNKTPVAGSAPSSAPAAPAAIRSTTMTERRRPSAYATCSAAALVAASEWRQHVVPVAHVEVANGGHGAAAGAAASAKGKSKLSGMLLGRAAVKRTAVVTGVL</sequence>
<dbReference type="PROSITE" id="PS50893">
    <property type="entry name" value="ABC_TRANSPORTER_2"/>
    <property type="match status" value="1"/>
</dbReference>
<dbReference type="PANTHER" id="PTHR24220">
    <property type="entry name" value="IMPORT ATP-BINDING PROTEIN"/>
    <property type="match status" value="1"/>
</dbReference>
<dbReference type="SMART" id="SM00382">
    <property type="entry name" value="AAA"/>
    <property type="match status" value="1"/>
</dbReference>
<dbReference type="CDD" id="cd03255">
    <property type="entry name" value="ABC_MJ0796_LolCDE_FtsE"/>
    <property type="match status" value="1"/>
</dbReference>
<evidence type="ECO:0000259" key="5">
    <source>
        <dbReference type="PROSITE" id="PS50893"/>
    </source>
</evidence>
<feature type="compositionally biased region" description="Basic and acidic residues" evidence="4">
    <location>
        <begin position="1"/>
        <end position="12"/>
    </location>
</feature>
<dbReference type="OrthoDB" id="6500128at2759"/>
<feature type="region of interest" description="Disordered" evidence="4">
    <location>
        <begin position="1"/>
        <end position="59"/>
    </location>
</feature>
<dbReference type="SUPFAM" id="SSF52540">
    <property type="entry name" value="P-loop containing nucleoside triphosphate hydrolases"/>
    <property type="match status" value="1"/>
</dbReference>
<feature type="domain" description="ABC transporter" evidence="5">
    <location>
        <begin position="67"/>
        <end position="308"/>
    </location>
</feature>
<dbReference type="InterPro" id="IPR003439">
    <property type="entry name" value="ABC_transporter-like_ATP-bd"/>
</dbReference>
<dbReference type="EMBL" id="GG745331">
    <property type="protein sequence ID" value="KNE56818.1"/>
    <property type="molecule type" value="Genomic_DNA"/>
</dbReference>
<accession>A0A0L0S2Q4</accession>